<name>A0A4Z1DYJ8_9MICO</name>
<evidence type="ECO:0000256" key="1">
    <source>
        <dbReference type="SAM" id="SignalP"/>
    </source>
</evidence>
<protein>
    <recommendedName>
        <fullName evidence="2">DUF8094 domain-containing protein</fullName>
    </recommendedName>
</protein>
<reference evidence="3 4" key="1">
    <citation type="submission" date="2018-11" db="EMBL/GenBank/DDBJ databases">
        <title>Complete genome sequencing of the Actinobacteria Serinibacter sp. K3-2.</title>
        <authorList>
            <person name="Rakitin A.L."/>
            <person name="Beletsky A.V."/>
            <person name="Mardanov A.V."/>
            <person name="Ravin N.V."/>
            <person name="Gromova A.S."/>
            <person name="Filippova S.N."/>
            <person name="Gal'Chenko V.F."/>
        </authorList>
    </citation>
    <scope>NUCLEOTIDE SEQUENCE [LARGE SCALE GENOMIC DNA]</scope>
    <source>
        <strain evidence="3 4">K3-2</strain>
    </source>
</reference>
<keyword evidence="4" id="KW-1185">Reference proteome</keyword>
<feature type="domain" description="DUF8094" evidence="2">
    <location>
        <begin position="44"/>
        <end position="321"/>
    </location>
</feature>
<dbReference type="InterPro" id="IPR058407">
    <property type="entry name" value="DUF8094"/>
</dbReference>
<dbReference type="Pfam" id="PF26366">
    <property type="entry name" value="DUF8094"/>
    <property type="match status" value="1"/>
</dbReference>
<organism evidence="3 4">
    <name type="scientific">Serinibacter arcticus</name>
    <dbReference type="NCBI Taxonomy" id="1655435"/>
    <lineage>
        <taxon>Bacteria</taxon>
        <taxon>Bacillati</taxon>
        <taxon>Actinomycetota</taxon>
        <taxon>Actinomycetes</taxon>
        <taxon>Micrococcales</taxon>
        <taxon>Beutenbergiaceae</taxon>
        <taxon>Serinibacter</taxon>
    </lineage>
</organism>
<dbReference type="AlphaFoldDB" id="A0A4Z1DYJ8"/>
<sequence>MSTSRRRRPILGAALLAATALLAGCAEEPAPTFTPEPAPEFAPPAVSEERAQEILDQVEEQVSAADTSGDVEQMRARVASPAIDFRQTQYALQTATGGAELPLSLTTDSDVLVVTATDSWPRSVLAVSEPVADSTVRHYYGLVQEDPRAEYQLVSWSRLLPGVPTPTFATAEIGSAPIADDQAELKVTPADALARLADVMANPASEFAGEFADDPYRAFLNAEVDGLRQGVAVAGELSTSATSAGPDFAIATADGGALVMGTVEITQTLRKTVEGSTLPLPDSWAVLDAPGPVDAAASATYRHLVTVYVPPASSPDAQLQFLGVERVLASVARTE</sequence>
<proteinExistence type="predicted"/>
<dbReference type="PROSITE" id="PS51257">
    <property type="entry name" value="PROKAR_LIPOPROTEIN"/>
    <property type="match status" value="1"/>
</dbReference>
<evidence type="ECO:0000313" key="4">
    <source>
        <dbReference type="Proteomes" id="UP000297318"/>
    </source>
</evidence>
<feature type="signal peptide" evidence="1">
    <location>
        <begin position="1"/>
        <end position="23"/>
    </location>
</feature>
<gene>
    <name evidence="3" type="ORF">SERN_2590</name>
</gene>
<comment type="caution">
    <text evidence="3">The sequence shown here is derived from an EMBL/GenBank/DDBJ whole genome shotgun (WGS) entry which is preliminary data.</text>
</comment>
<keyword evidence="1" id="KW-0732">Signal</keyword>
<evidence type="ECO:0000313" key="3">
    <source>
        <dbReference type="EMBL" id="TGO03999.1"/>
    </source>
</evidence>
<accession>A0A4Z1DYJ8</accession>
<dbReference type="OrthoDB" id="3266092at2"/>
<dbReference type="Proteomes" id="UP000297318">
    <property type="component" value="Unassembled WGS sequence"/>
</dbReference>
<feature type="chain" id="PRO_5039157193" description="DUF8094 domain-containing protein" evidence="1">
    <location>
        <begin position="24"/>
        <end position="335"/>
    </location>
</feature>
<evidence type="ECO:0000259" key="2">
    <source>
        <dbReference type="Pfam" id="PF26366"/>
    </source>
</evidence>
<dbReference type="EMBL" id="RHPJ01000004">
    <property type="protein sequence ID" value="TGO03999.1"/>
    <property type="molecule type" value="Genomic_DNA"/>
</dbReference>
<dbReference type="RefSeq" id="WP_135850608.1">
    <property type="nucleotide sequence ID" value="NZ_RHPJ01000004.1"/>
</dbReference>